<dbReference type="GO" id="GO:0005576">
    <property type="term" value="C:extracellular region"/>
    <property type="evidence" value="ECO:0007669"/>
    <property type="project" value="InterPro"/>
</dbReference>
<proteinExistence type="predicted"/>
<evidence type="ECO:0000259" key="1">
    <source>
        <dbReference type="SMART" id="SM00198"/>
    </source>
</evidence>
<dbReference type="Gene3D" id="3.40.33.10">
    <property type="entry name" value="CAP"/>
    <property type="match status" value="4"/>
</dbReference>
<dbReference type="OrthoDB" id="337038at2759"/>
<dbReference type="InterPro" id="IPR018244">
    <property type="entry name" value="Allrgn_V5/Tpx1_CS"/>
</dbReference>
<feature type="domain" description="SCP" evidence="1">
    <location>
        <begin position="164"/>
        <end position="295"/>
    </location>
</feature>
<dbReference type="SMART" id="SM00198">
    <property type="entry name" value="SCP"/>
    <property type="match status" value="3"/>
</dbReference>
<dbReference type="PRINTS" id="PR00837">
    <property type="entry name" value="V5TPXLIKE"/>
</dbReference>
<dbReference type="SUPFAM" id="SSF55797">
    <property type="entry name" value="PR-1-like"/>
    <property type="match status" value="4"/>
</dbReference>
<feature type="domain" description="SCP" evidence="1">
    <location>
        <begin position="321"/>
        <end position="451"/>
    </location>
</feature>
<organism evidence="2 3">
    <name type="scientific">Thelohanellus kitauei</name>
    <name type="common">Myxosporean</name>
    <dbReference type="NCBI Taxonomy" id="669202"/>
    <lineage>
        <taxon>Eukaryota</taxon>
        <taxon>Metazoa</taxon>
        <taxon>Cnidaria</taxon>
        <taxon>Myxozoa</taxon>
        <taxon>Myxosporea</taxon>
        <taxon>Bivalvulida</taxon>
        <taxon>Platysporina</taxon>
        <taxon>Myxobolidae</taxon>
        <taxon>Thelohanellus</taxon>
    </lineage>
</organism>
<dbReference type="PANTHER" id="PTHR10334">
    <property type="entry name" value="CYSTEINE-RICH SECRETORY PROTEIN-RELATED"/>
    <property type="match status" value="1"/>
</dbReference>
<dbReference type="Pfam" id="PF00188">
    <property type="entry name" value="CAP"/>
    <property type="match status" value="4"/>
</dbReference>
<evidence type="ECO:0000313" key="3">
    <source>
        <dbReference type="Proteomes" id="UP000031668"/>
    </source>
</evidence>
<dbReference type="FunFam" id="3.40.33.10:FF:000002">
    <property type="entry name" value="Golgi-associated plant pathogenesis-related protein 1"/>
    <property type="match status" value="1"/>
</dbReference>
<reference evidence="2 3" key="1">
    <citation type="journal article" date="2014" name="Genome Biol. Evol.">
        <title>The genome of the myxosporean Thelohanellus kitauei shows adaptations to nutrient acquisition within its fish host.</title>
        <authorList>
            <person name="Yang Y."/>
            <person name="Xiong J."/>
            <person name="Zhou Z."/>
            <person name="Huo F."/>
            <person name="Miao W."/>
            <person name="Ran C."/>
            <person name="Liu Y."/>
            <person name="Zhang J."/>
            <person name="Feng J."/>
            <person name="Wang M."/>
            <person name="Wang M."/>
            <person name="Wang L."/>
            <person name="Yao B."/>
        </authorList>
    </citation>
    <scope>NUCLEOTIDE SEQUENCE [LARGE SCALE GENOMIC DNA]</scope>
    <source>
        <strain evidence="2">Wuqing</strain>
    </source>
</reference>
<dbReference type="InterPro" id="IPR034113">
    <property type="entry name" value="SCP_GAPR1-like"/>
</dbReference>
<dbReference type="Proteomes" id="UP000031668">
    <property type="component" value="Unassembled WGS sequence"/>
</dbReference>
<dbReference type="EMBL" id="JWZT01003741">
    <property type="protein sequence ID" value="KII65703.1"/>
    <property type="molecule type" value="Genomic_DNA"/>
</dbReference>
<evidence type="ECO:0000313" key="2">
    <source>
        <dbReference type="EMBL" id="KII65703.1"/>
    </source>
</evidence>
<name>A0A0C2J9C2_THEKT</name>
<dbReference type="InterPro" id="IPR014044">
    <property type="entry name" value="CAP_dom"/>
</dbReference>
<protein>
    <submittedName>
        <fullName evidence="2">Golgi-associated plant pathogenesis-related protein 1</fullName>
    </submittedName>
</protein>
<keyword evidence="3" id="KW-1185">Reference proteome</keyword>
<feature type="domain" description="SCP" evidence="1">
    <location>
        <begin position="7"/>
        <end position="138"/>
    </location>
</feature>
<gene>
    <name evidence="2" type="ORF">RF11_16115</name>
</gene>
<dbReference type="OMA" id="WRESKEV"/>
<dbReference type="PROSITE" id="PS01010">
    <property type="entry name" value="CRISP_2"/>
    <property type="match status" value="1"/>
</dbReference>
<dbReference type="CDD" id="cd05382">
    <property type="entry name" value="CAP_GAPR1-like"/>
    <property type="match status" value="1"/>
</dbReference>
<dbReference type="InterPro" id="IPR001283">
    <property type="entry name" value="CRISP-related"/>
</dbReference>
<accession>A0A0C2J9C2</accession>
<dbReference type="InterPro" id="IPR035940">
    <property type="entry name" value="CAP_sf"/>
</dbReference>
<comment type="caution">
    <text evidence="2">The sequence shown here is derived from an EMBL/GenBank/DDBJ whole genome shotgun (WGS) entry which is preliminary data.</text>
</comment>
<sequence length="630" mass="72195">MKQKNENNMKDIIIFHNQERQLHSVEGLTLCQKLCDDAQKHAEKLAAYDSMFHDSNLKVGENLYYVKGAPVNPKLVVNCWYKEIKNYDYKNPVFSPNAGHFTQLVWRNSTQLGYGQAQSNSNTHYVVCRYAPAGNVKGRFDENVLPCQEVQVFKDSPIVKGLTEEESSILIQHNNFRQRHGSPPLAWSQSLKEIADKRAQEYIDSHKFEEVAKIQNYGENTCIIGGGEVEGSAVINAWYDEGDGYDYNQPGSKNAEHFTQIIWKSSSEFGYCKQRLGNNAWIITVIYSPKGNVSGEYMANVVDPISQTPEEKEKYECSDSKFIKDAVDKHNELRSRHGVLPLECSIILSNEATKWVEYLISKKTIIKDPQSKRGQNIDFEWEAEVDPKRTIQKWYNQEKFYDYFHPKGGTKTELFTQIVWSSSKWVGFATGVHEGIRLYVALYWPPGNISGLYGENVKTIIKIPDSISLELADYQNLMVGYHNIYRIQHGLKKVRLSESLCIKADNFAKQVLTAISGDHNFGLYSKTDGSFSYLISQKPKIPHPKIVCQVWYNTQNRFSYESDKIDPESRPFCEMIWRTTSKIGVGAVKNQGKSVVVVVYNKPANENGNVDFYVRRRIEQYESLKSEKTI</sequence>
<dbReference type="AlphaFoldDB" id="A0A0C2J9C2"/>
<dbReference type="PROSITE" id="PS01009">
    <property type="entry name" value="CRISP_1"/>
    <property type="match status" value="2"/>
</dbReference>